<accession>B4D2U0</accession>
<dbReference type="InParanoid" id="B4D2U0"/>
<organism evidence="1 2">
    <name type="scientific">Chthoniobacter flavus Ellin428</name>
    <dbReference type="NCBI Taxonomy" id="497964"/>
    <lineage>
        <taxon>Bacteria</taxon>
        <taxon>Pseudomonadati</taxon>
        <taxon>Verrucomicrobiota</taxon>
        <taxon>Spartobacteria</taxon>
        <taxon>Chthoniobacterales</taxon>
        <taxon>Chthoniobacteraceae</taxon>
        <taxon>Chthoniobacter</taxon>
    </lineage>
</organism>
<evidence type="ECO:0000313" key="1">
    <source>
        <dbReference type="EMBL" id="EDY19051.1"/>
    </source>
</evidence>
<evidence type="ECO:0008006" key="3">
    <source>
        <dbReference type="Google" id="ProtNLM"/>
    </source>
</evidence>
<dbReference type="eggNOG" id="ENOG5032X5S">
    <property type="taxonomic scope" value="Bacteria"/>
</dbReference>
<dbReference type="InterPro" id="IPR023214">
    <property type="entry name" value="HAD_sf"/>
</dbReference>
<dbReference type="RefSeq" id="WP_006980553.1">
    <property type="nucleotide sequence ID" value="NZ_ABVL01000009.1"/>
</dbReference>
<comment type="caution">
    <text evidence="1">The sequence shown here is derived from an EMBL/GenBank/DDBJ whole genome shotgun (WGS) entry which is preliminary data.</text>
</comment>
<dbReference type="Proteomes" id="UP000005824">
    <property type="component" value="Unassembled WGS sequence"/>
</dbReference>
<reference evidence="1 2" key="1">
    <citation type="journal article" date="2011" name="J. Bacteriol.">
        <title>Genome sequence of Chthoniobacter flavus Ellin428, an aerobic heterotrophic soil bacterium.</title>
        <authorList>
            <person name="Kant R."/>
            <person name="van Passel M.W."/>
            <person name="Palva A."/>
            <person name="Lucas S."/>
            <person name="Lapidus A."/>
            <person name="Glavina Del Rio T."/>
            <person name="Dalin E."/>
            <person name="Tice H."/>
            <person name="Bruce D."/>
            <person name="Goodwin L."/>
            <person name="Pitluck S."/>
            <person name="Larimer F.W."/>
            <person name="Land M.L."/>
            <person name="Hauser L."/>
            <person name="Sangwan P."/>
            <person name="de Vos W.M."/>
            <person name="Janssen P.H."/>
            <person name="Smidt H."/>
        </authorList>
    </citation>
    <scope>NUCLEOTIDE SEQUENCE [LARGE SCALE GENOMIC DNA]</scope>
    <source>
        <strain evidence="1 2">Ellin428</strain>
    </source>
</reference>
<evidence type="ECO:0000313" key="2">
    <source>
        <dbReference type="Proteomes" id="UP000005824"/>
    </source>
</evidence>
<sequence length="112" mass="12840">MKDLLFVYVDVDDTLVEKTDEGDRPKPAVVRHVCELHKQGALLYCWSTGGEDHARATAQKLGIEGCFAGFLHKPHIFIDDQSAAEWPGFLHVRPDELQTFEDYRREVEKRAE</sequence>
<dbReference type="EMBL" id="ABVL01000009">
    <property type="protein sequence ID" value="EDY19051.1"/>
    <property type="molecule type" value="Genomic_DNA"/>
</dbReference>
<dbReference type="SUPFAM" id="SSF56784">
    <property type="entry name" value="HAD-like"/>
    <property type="match status" value="1"/>
</dbReference>
<dbReference type="Gene3D" id="3.40.50.1000">
    <property type="entry name" value="HAD superfamily/HAD-like"/>
    <property type="match status" value="1"/>
</dbReference>
<keyword evidence="2" id="KW-1185">Reference proteome</keyword>
<dbReference type="InterPro" id="IPR036412">
    <property type="entry name" value="HAD-like_sf"/>
</dbReference>
<dbReference type="AlphaFoldDB" id="B4D2U0"/>
<protein>
    <recommendedName>
        <fullName evidence="3">Integron gene cassette protein</fullName>
    </recommendedName>
</protein>
<name>B4D2U0_9BACT</name>
<gene>
    <name evidence="1" type="ORF">CfE428DRAFT_3228</name>
</gene>
<proteinExistence type="predicted"/>
<dbReference type="STRING" id="497964.CfE428DRAFT_3228"/>